<comment type="function">
    <text evidence="20">Hydrolysis of phosphatidylcholine with phospholipase A2 (EC 3.1.1.4) and phospholipase A1 (EC 3.1.1.32) activities.</text>
</comment>
<dbReference type="PATRIC" id="fig|480.237.peg.1545"/>
<dbReference type="PANTHER" id="PTHR40457">
    <property type="entry name" value="PHOSPHOLIPASE A1"/>
    <property type="match status" value="1"/>
</dbReference>
<dbReference type="EC" id="3.1.1.4" evidence="6 20"/>
<evidence type="ECO:0000256" key="5">
    <source>
        <dbReference type="ARBA" id="ARBA00013179"/>
    </source>
</evidence>
<dbReference type="SUPFAM" id="SSF56931">
    <property type="entry name" value="Outer membrane phospholipase A (OMPLA)"/>
    <property type="match status" value="1"/>
</dbReference>
<accession>A0A198UIZ1</accession>
<keyword evidence="14 20" id="KW-0442">Lipid degradation</keyword>
<dbReference type="RefSeq" id="WP_064611604.1">
    <property type="nucleotide sequence ID" value="NZ_LXHB01000110.1"/>
</dbReference>
<dbReference type="CDD" id="cd00541">
    <property type="entry name" value="OMPLA"/>
    <property type="match status" value="1"/>
</dbReference>
<feature type="active site" description="Nucleophile" evidence="18">
    <location>
        <position position="323"/>
    </location>
</feature>
<keyword evidence="8" id="KW-1134">Transmembrane beta strand</keyword>
<comment type="similarity">
    <text evidence="3 20">Belongs to the phospholipase A1 family.</text>
</comment>
<keyword evidence="10 19" id="KW-0479">Metal-binding</keyword>
<keyword evidence="22" id="KW-1185">Reference proteome</keyword>
<evidence type="ECO:0000256" key="17">
    <source>
        <dbReference type="ARBA" id="ARBA00023237"/>
    </source>
</evidence>
<evidence type="ECO:0000256" key="9">
    <source>
        <dbReference type="ARBA" id="ARBA00022692"/>
    </source>
</evidence>
<evidence type="ECO:0000256" key="3">
    <source>
        <dbReference type="ARBA" id="ARBA00010525"/>
    </source>
</evidence>
<keyword evidence="17 20" id="KW-0998">Cell outer membrane</keyword>
<comment type="subcellular location">
    <subcellularLocation>
        <location evidence="20">Cell outer membrane</location>
        <topology evidence="20">Multi-pass membrane protein</topology>
    </subcellularLocation>
    <text evidence="20">One of the very few enzymes located there.</text>
</comment>
<dbReference type="Gene3D" id="2.40.230.10">
    <property type="entry name" value="Phospholipase A1"/>
    <property type="match status" value="1"/>
</dbReference>
<evidence type="ECO:0000256" key="19">
    <source>
        <dbReference type="PIRSR" id="PIRSR603187-2"/>
    </source>
</evidence>
<proteinExistence type="inferred from homology"/>
<dbReference type="PANTHER" id="PTHR40457:SF1">
    <property type="entry name" value="PHOSPHOLIPASE A1"/>
    <property type="match status" value="1"/>
</dbReference>
<evidence type="ECO:0000256" key="15">
    <source>
        <dbReference type="ARBA" id="ARBA00023098"/>
    </source>
</evidence>
<evidence type="ECO:0000256" key="14">
    <source>
        <dbReference type="ARBA" id="ARBA00022963"/>
    </source>
</evidence>
<reference evidence="21 22" key="1">
    <citation type="journal article" date="2016" name="Genome Biol. Evol.">
        <title>Comparative Genomic Analyses of the Moraxella catarrhalis Serosensitive and Seroresistant Lineages Demonstrate Their Independent Evolution.</title>
        <authorList>
            <person name="Earl J.P."/>
            <person name="de Vries S.P."/>
            <person name="Ahmed A."/>
            <person name="Powell E."/>
            <person name="Schultz M.P."/>
            <person name="Hermans P.W."/>
            <person name="Hill D.J."/>
            <person name="Zhou Z."/>
            <person name="Constantinidou C.I."/>
            <person name="Hu F.Z."/>
            <person name="Bootsma H.J."/>
            <person name="Ehrlich G.D."/>
        </authorList>
    </citation>
    <scope>NUCLEOTIDE SEQUENCE [LARGE SCALE GENOMIC DNA]</scope>
    <source>
        <strain evidence="21 22">Z7542</strain>
    </source>
</reference>
<organism evidence="21 22">
    <name type="scientific">Moraxella catarrhalis</name>
    <name type="common">Branhamella catarrhalis</name>
    <dbReference type="NCBI Taxonomy" id="480"/>
    <lineage>
        <taxon>Bacteria</taxon>
        <taxon>Pseudomonadati</taxon>
        <taxon>Pseudomonadota</taxon>
        <taxon>Gammaproteobacteria</taxon>
        <taxon>Moraxellales</taxon>
        <taxon>Moraxellaceae</taxon>
        <taxon>Moraxella</taxon>
    </lineage>
</organism>
<keyword evidence="11 20" id="KW-0732">Signal</keyword>
<dbReference type="OrthoDB" id="188433at2"/>
<dbReference type="PROSITE" id="PS51257">
    <property type="entry name" value="PROKAR_LIPOPROTEIN"/>
    <property type="match status" value="1"/>
</dbReference>
<evidence type="ECO:0000256" key="16">
    <source>
        <dbReference type="ARBA" id="ARBA00023136"/>
    </source>
</evidence>
<gene>
    <name evidence="21" type="ORF">AO384_1398</name>
</gene>
<dbReference type="Pfam" id="PF02253">
    <property type="entry name" value="PLA1"/>
    <property type="match status" value="1"/>
</dbReference>
<evidence type="ECO:0000256" key="1">
    <source>
        <dbReference type="ARBA" id="ARBA00000111"/>
    </source>
</evidence>
<feature type="chain" id="PRO_5019617130" description="Phospholipase A1" evidence="20">
    <location>
        <begin position="27"/>
        <end position="457"/>
    </location>
</feature>
<keyword evidence="13 19" id="KW-0106">Calcium</keyword>
<evidence type="ECO:0000256" key="4">
    <source>
        <dbReference type="ARBA" id="ARBA00011702"/>
    </source>
</evidence>
<evidence type="ECO:0000256" key="18">
    <source>
        <dbReference type="PIRSR" id="PIRSR603187-1"/>
    </source>
</evidence>
<keyword evidence="12 20" id="KW-0378">Hydrolase</keyword>
<dbReference type="GO" id="GO:0009279">
    <property type="term" value="C:cell outer membrane"/>
    <property type="evidence" value="ECO:0007669"/>
    <property type="project" value="UniProtKB-SubCell"/>
</dbReference>
<dbReference type="GO" id="GO:0046872">
    <property type="term" value="F:metal ion binding"/>
    <property type="evidence" value="ECO:0007669"/>
    <property type="project" value="UniProtKB-KW"/>
</dbReference>
<evidence type="ECO:0000313" key="21">
    <source>
        <dbReference type="EMBL" id="OAU95207.1"/>
    </source>
</evidence>
<comment type="caution">
    <text evidence="21">The sequence shown here is derived from an EMBL/GenBank/DDBJ whole genome shotgun (WGS) entry which is preliminary data.</text>
</comment>
<evidence type="ECO:0000256" key="13">
    <source>
        <dbReference type="ARBA" id="ARBA00022837"/>
    </source>
</evidence>
<keyword evidence="9" id="KW-0812">Transmembrane</keyword>
<comment type="catalytic activity">
    <reaction evidence="2 20">
        <text>a 1,2-diacyl-sn-glycero-3-phosphocholine + H2O = a 1-acyl-sn-glycero-3-phosphocholine + a fatty acid + H(+)</text>
        <dbReference type="Rhea" id="RHEA:15801"/>
        <dbReference type="ChEBI" id="CHEBI:15377"/>
        <dbReference type="ChEBI" id="CHEBI:15378"/>
        <dbReference type="ChEBI" id="CHEBI:28868"/>
        <dbReference type="ChEBI" id="CHEBI:57643"/>
        <dbReference type="ChEBI" id="CHEBI:58168"/>
        <dbReference type="EC" id="3.1.1.4"/>
    </reaction>
</comment>
<evidence type="ECO:0000256" key="6">
    <source>
        <dbReference type="ARBA" id="ARBA00013278"/>
    </source>
</evidence>
<dbReference type="InterPro" id="IPR003187">
    <property type="entry name" value="PLipase_A1"/>
</dbReference>
<comment type="cofactor">
    <cofactor evidence="20">
        <name>Ca(2+)</name>
        <dbReference type="ChEBI" id="CHEBI:29108"/>
    </cofactor>
    <text evidence="20">Binds 1 Ca(2+) ion per monomer. In the dimeric form the Ca(2+) is bound by different amino acids with binding of each Ca(2+) shared with ligands coming from each monomer. The Ca(2+) ion may have a role in catalysis.</text>
</comment>
<name>A0A198UIZ1_MORCA</name>
<dbReference type="PRINTS" id="PR01486">
    <property type="entry name" value="PHPHLIPASEA1"/>
</dbReference>
<keyword evidence="16" id="KW-0472">Membrane</keyword>
<dbReference type="GO" id="GO:0008970">
    <property type="term" value="F:phospholipase A1 activity"/>
    <property type="evidence" value="ECO:0007669"/>
    <property type="project" value="UniProtKB-EC"/>
</dbReference>
<evidence type="ECO:0000256" key="2">
    <source>
        <dbReference type="ARBA" id="ARBA00001604"/>
    </source>
</evidence>
<evidence type="ECO:0000256" key="20">
    <source>
        <dbReference type="RuleBase" id="RU366027"/>
    </source>
</evidence>
<evidence type="ECO:0000313" key="22">
    <source>
        <dbReference type="Proteomes" id="UP000078228"/>
    </source>
</evidence>
<dbReference type="GO" id="GO:0016042">
    <property type="term" value="P:lipid catabolic process"/>
    <property type="evidence" value="ECO:0007669"/>
    <property type="project" value="UniProtKB-KW"/>
</dbReference>
<dbReference type="AlphaFoldDB" id="A0A198UIZ1"/>
<evidence type="ECO:0000256" key="7">
    <source>
        <dbReference type="ARBA" id="ARBA00021726"/>
    </source>
</evidence>
<dbReference type="GO" id="GO:0004623">
    <property type="term" value="F:phospholipase A2 activity"/>
    <property type="evidence" value="ECO:0007669"/>
    <property type="project" value="UniProtKB-EC"/>
</dbReference>
<sequence>MKISLSTLSASVLACLSVMCTQNAHAVPNPVAFVEEMQDDAVTTDTQANNSSPIALESQSAPVVTAIITKAEPAFDAPQAVPSAADEQRFYKAALDDRTMLMNCAELTQDAMRLACYDTLARGENPTVIETKRPIKLGETLWQTLKGNPQVVYTETSDPVILTGDEQGLLTEEDTKQLERVAKQFTPLSLSFDLDRNNTPLWSSRPHNPMYVLPLFMNGKPNRSPSTPNFEPKHYTLNEFRAPELKFQVSVKVKAAEDLWGTETDLWFGYTQQSHWQIYNEDNSRPFRVHDYQPEIFLTQPVYSNLPWGGKLRMIGAGAVHHSNGESENLSRSWNRAYLMAGMEWGNLTVMPRLWARILKEGNHLQPDDNPDVLDYYGYGDVRFLYQLENKSNISGTARYNPKTGKGALQLDYVHPLGKGISGYFQIFQGYGQSFIDYNHETTSFGIGLMLNDWMGL</sequence>
<dbReference type="InterPro" id="IPR036541">
    <property type="entry name" value="PLipase_A1_sf"/>
</dbReference>
<protein>
    <recommendedName>
        <fullName evidence="7 20">Phospholipase A1</fullName>
        <ecNumber evidence="5 20">3.1.1.32</ecNumber>
        <ecNumber evidence="6 20">3.1.1.4</ecNumber>
    </recommendedName>
    <alternativeName>
        <fullName evidence="20">Phosphatidylcholine 1-acylhydrolase</fullName>
    </alternativeName>
</protein>
<dbReference type="Proteomes" id="UP000078228">
    <property type="component" value="Unassembled WGS sequence"/>
</dbReference>
<feature type="binding site" description="in dimeric form" evidence="19">
    <location>
        <position position="369"/>
    </location>
    <ligand>
        <name>Ca(2+)</name>
        <dbReference type="ChEBI" id="CHEBI:29108"/>
        <label>1</label>
    </ligand>
</feature>
<comment type="subunit">
    <text evidence="4 20">Homodimer; dimerization is reversible, and the dimeric form is the active one.</text>
</comment>
<keyword evidence="15 20" id="KW-0443">Lipid metabolism</keyword>
<evidence type="ECO:0000256" key="10">
    <source>
        <dbReference type="ARBA" id="ARBA00022723"/>
    </source>
</evidence>
<evidence type="ECO:0000256" key="12">
    <source>
        <dbReference type="ARBA" id="ARBA00022801"/>
    </source>
</evidence>
<feature type="active site" description="Proton acceptor" evidence="18">
    <location>
        <position position="321"/>
    </location>
</feature>
<dbReference type="EC" id="3.1.1.32" evidence="5 20"/>
<comment type="catalytic activity">
    <reaction evidence="1 20">
        <text>a 1,2-diacyl-sn-glycero-3-phosphocholine + H2O = a 2-acyl-sn-glycero-3-phosphocholine + a fatty acid + H(+)</text>
        <dbReference type="Rhea" id="RHEA:18689"/>
        <dbReference type="ChEBI" id="CHEBI:15377"/>
        <dbReference type="ChEBI" id="CHEBI:15378"/>
        <dbReference type="ChEBI" id="CHEBI:28868"/>
        <dbReference type="ChEBI" id="CHEBI:57643"/>
        <dbReference type="ChEBI" id="CHEBI:57875"/>
        <dbReference type="EC" id="3.1.1.32"/>
    </reaction>
</comment>
<feature type="binding site" description="in dimeric form" evidence="19">
    <location>
        <position position="331"/>
    </location>
    <ligand>
        <name>Ca(2+)</name>
        <dbReference type="ChEBI" id="CHEBI:29108"/>
        <label>1</label>
    </ligand>
</feature>
<evidence type="ECO:0000256" key="11">
    <source>
        <dbReference type="ARBA" id="ARBA00022729"/>
    </source>
</evidence>
<feature type="binding site" description="in dimeric form" evidence="19">
    <location>
        <position position="284"/>
    </location>
    <ligand>
        <name>Ca(2+)</name>
        <dbReference type="ChEBI" id="CHEBI:29108"/>
        <label>1</label>
    </ligand>
</feature>
<evidence type="ECO:0000256" key="8">
    <source>
        <dbReference type="ARBA" id="ARBA00022452"/>
    </source>
</evidence>
<feature type="signal peptide" evidence="20">
    <location>
        <begin position="1"/>
        <end position="26"/>
    </location>
</feature>
<dbReference type="EMBL" id="LXHC01000024">
    <property type="protein sequence ID" value="OAU95207.1"/>
    <property type="molecule type" value="Genomic_DNA"/>
</dbReference>